<keyword evidence="3" id="KW-0479">Metal-binding</keyword>
<dbReference type="AlphaFoldDB" id="A0A8J6MZV5"/>
<accession>A0A8J6MZV5</accession>
<evidence type="ECO:0000256" key="3">
    <source>
        <dbReference type="ARBA" id="ARBA00022723"/>
    </source>
</evidence>
<comment type="caution">
    <text evidence="8">The sequence shown here is derived from an EMBL/GenBank/DDBJ whole genome shotgun (WGS) entry which is preliminary data.</text>
</comment>
<dbReference type="Pfam" id="PF13247">
    <property type="entry name" value="Fer4_11"/>
    <property type="match status" value="1"/>
</dbReference>
<dbReference type="PANTHER" id="PTHR42859">
    <property type="entry name" value="OXIDOREDUCTASE"/>
    <property type="match status" value="1"/>
</dbReference>
<feature type="domain" description="4Fe-4S ferredoxin-type" evidence="7">
    <location>
        <begin position="3"/>
        <end position="22"/>
    </location>
</feature>
<evidence type="ECO:0000256" key="5">
    <source>
        <dbReference type="ARBA" id="ARBA00023004"/>
    </source>
</evidence>
<evidence type="ECO:0000256" key="6">
    <source>
        <dbReference type="ARBA" id="ARBA00023014"/>
    </source>
</evidence>
<sequence>MIKTLIVDAQKCSGCRACETYCSLKHEGVCNPAKGRIHIVKWEQDGTFVPINCMRCEAPACELICPKHATYRNYTTGAMEVDPYLCIGCMSCVFACPFGATFVDPDDGRILKCDLCAGDPTCVKVCPTGALTYEEISKETYLKLIENADRIPLLVREAIGGEE</sequence>
<evidence type="ECO:0000256" key="2">
    <source>
        <dbReference type="ARBA" id="ARBA00022485"/>
    </source>
</evidence>
<protein>
    <submittedName>
        <fullName evidence="8">4Fe-4S dicluster domain-containing protein</fullName>
    </submittedName>
</protein>
<dbReference type="InterPro" id="IPR050294">
    <property type="entry name" value="RnfB_subfamily"/>
</dbReference>
<dbReference type="EMBL" id="JACNJD010000221">
    <property type="protein sequence ID" value="MBC8177627.1"/>
    <property type="molecule type" value="Genomic_DNA"/>
</dbReference>
<dbReference type="Gene3D" id="3.30.70.20">
    <property type="match status" value="2"/>
</dbReference>
<name>A0A8J6MZV5_9DELT</name>
<dbReference type="PANTHER" id="PTHR42859:SF10">
    <property type="entry name" value="DIMETHYLSULFOXIDE REDUCTASE CHAIN B"/>
    <property type="match status" value="1"/>
</dbReference>
<dbReference type="SUPFAM" id="SSF54862">
    <property type="entry name" value="4Fe-4S ferredoxins"/>
    <property type="match status" value="1"/>
</dbReference>
<dbReference type="GO" id="GO:0046872">
    <property type="term" value="F:metal ion binding"/>
    <property type="evidence" value="ECO:0007669"/>
    <property type="project" value="UniProtKB-KW"/>
</dbReference>
<dbReference type="InterPro" id="IPR017896">
    <property type="entry name" value="4Fe4S_Fe-S-bd"/>
</dbReference>
<proteinExistence type="predicted"/>
<keyword evidence="1" id="KW-0813">Transport</keyword>
<dbReference type="InterPro" id="IPR017900">
    <property type="entry name" value="4Fe4S_Fe_S_CS"/>
</dbReference>
<evidence type="ECO:0000259" key="7">
    <source>
        <dbReference type="PROSITE" id="PS51379"/>
    </source>
</evidence>
<evidence type="ECO:0000256" key="4">
    <source>
        <dbReference type="ARBA" id="ARBA00022982"/>
    </source>
</evidence>
<reference evidence="8 9" key="1">
    <citation type="submission" date="2020-08" db="EMBL/GenBank/DDBJ databases">
        <title>Bridging the membrane lipid divide: bacteria of the FCB group superphylum have the potential to synthesize archaeal ether lipids.</title>
        <authorList>
            <person name="Villanueva L."/>
            <person name="Von Meijenfeldt F.A.B."/>
            <person name="Westbye A.B."/>
            <person name="Yadav S."/>
            <person name="Hopmans E.C."/>
            <person name="Dutilh B.E."/>
            <person name="Sinninghe Damste J.S."/>
        </authorList>
    </citation>
    <scope>NUCLEOTIDE SEQUENCE [LARGE SCALE GENOMIC DNA]</scope>
    <source>
        <strain evidence="8">NIOZ-UU27</strain>
    </source>
</reference>
<keyword evidence="5" id="KW-0408">Iron</keyword>
<evidence type="ECO:0000256" key="1">
    <source>
        <dbReference type="ARBA" id="ARBA00022448"/>
    </source>
</evidence>
<dbReference type="GO" id="GO:0051539">
    <property type="term" value="F:4 iron, 4 sulfur cluster binding"/>
    <property type="evidence" value="ECO:0007669"/>
    <property type="project" value="UniProtKB-KW"/>
</dbReference>
<dbReference type="PROSITE" id="PS00198">
    <property type="entry name" value="4FE4S_FER_1"/>
    <property type="match status" value="1"/>
</dbReference>
<evidence type="ECO:0000313" key="9">
    <source>
        <dbReference type="Proteomes" id="UP000650524"/>
    </source>
</evidence>
<feature type="domain" description="4Fe-4S ferredoxin-type" evidence="7">
    <location>
        <begin position="77"/>
        <end position="106"/>
    </location>
</feature>
<organism evidence="8 9">
    <name type="scientific">Candidatus Desulfacyla euxinica</name>
    <dbReference type="NCBI Taxonomy" id="2841693"/>
    <lineage>
        <taxon>Bacteria</taxon>
        <taxon>Deltaproteobacteria</taxon>
        <taxon>Candidatus Desulfacyla</taxon>
    </lineage>
</organism>
<keyword evidence="4" id="KW-0249">Electron transport</keyword>
<dbReference type="Pfam" id="PF12800">
    <property type="entry name" value="Fer4_4"/>
    <property type="match status" value="1"/>
</dbReference>
<dbReference type="Proteomes" id="UP000650524">
    <property type="component" value="Unassembled WGS sequence"/>
</dbReference>
<dbReference type="CDD" id="cd10550">
    <property type="entry name" value="DMSOR_beta_like"/>
    <property type="match status" value="1"/>
</dbReference>
<evidence type="ECO:0000313" key="8">
    <source>
        <dbReference type="EMBL" id="MBC8177627.1"/>
    </source>
</evidence>
<keyword evidence="6" id="KW-0411">Iron-sulfur</keyword>
<keyword evidence="2" id="KW-0004">4Fe-4S</keyword>
<gene>
    <name evidence="8" type="ORF">H8E19_09500</name>
</gene>
<feature type="domain" description="4Fe-4S ferredoxin-type" evidence="7">
    <location>
        <begin position="112"/>
        <end position="136"/>
    </location>
</feature>
<dbReference type="PROSITE" id="PS51379">
    <property type="entry name" value="4FE4S_FER_2"/>
    <property type="match status" value="3"/>
</dbReference>